<accession>A0A1E8AY41</accession>
<reference evidence="1 2" key="1">
    <citation type="submission" date="2016-05" db="EMBL/GenBank/DDBJ databases">
        <title>Bacillus thuringiensis and Bacillus weihenstephanensis as novel biocontrol agents of wilt causing Verticillium species.</title>
        <authorList>
            <person name="Hollensteiner J."/>
            <person name="Wemheuer F."/>
            <person name="Harting R."/>
            <person name="Kolarzyk A."/>
            <person name="Diaz-Valerio S."/>
            <person name="Poehlein A."/>
            <person name="Brzuszkiewicz E."/>
            <person name="Nesemann K."/>
            <person name="Braus-Stromeyer S."/>
            <person name="Braus G."/>
            <person name="Daniel R."/>
            <person name="Liesegang H."/>
        </authorList>
    </citation>
    <scope>NUCLEOTIDE SEQUENCE [LARGE SCALE GENOMIC DNA]</scope>
    <source>
        <strain evidence="1 2">GOE8</strain>
    </source>
</reference>
<evidence type="ECO:0000313" key="2">
    <source>
        <dbReference type="Proteomes" id="UP000175706"/>
    </source>
</evidence>
<comment type="caution">
    <text evidence="1">The sequence shown here is derived from an EMBL/GenBank/DDBJ whole genome shotgun (WGS) entry which is preliminary data.</text>
</comment>
<proteinExistence type="predicted"/>
<dbReference type="AlphaFoldDB" id="A0A1E8AY41"/>
<dbReference type="PATRIC" id="fig|86662.25.peg.6182"/>
<dbReference type="RefSeq" id="WP_070145929.1">
    <property type="nucleotide sequence ID" value="NZ_JBCMLP010000004.1"/>
</dbReference>
<dbReference type="Gene3D" id="3.40.1580.10">
    <property type="entry name" value="SMI1/KNR4-like"/>
    <property type="match status" value="1"/>
</dbReference>
<sequence length="157" mass="18136">MEIQKESIIYPIPDKNLITRVEESFEIKFPIDFTDFILKNNGAVPITRFFQYKSNRYVVDRFLCLLDNPGENDRGMYDIKVVFSQLDERIISDEDSTGAELVPFTALFAGNFVCLDYGESKTNPTICIWYNEDSGEFEPVTEKIADNVNDFLSMLEE</sequence>
<evidence type="ECO:0000313" key="1">
    <source>
        <dbReference type="EMBL" id="OFD68802.1"/>
    </source>
</evidence>
<name>A0A1E8AY41_BACMY</name>
<dbReference type="Pfam" id="PF14568">
    <property type="entry name" value="SUKH_6"/>
    <property type="match status" value="1"/>
</dbReference>
<dbReference type="EMBL" id="LXLT01000149">
    <property type="protein sequence ID" value="OFD68802.1"/>
    <property type="molecule type" value="Genomic_DNA"/>
</dbReference>
<protein>
    <recommendedName>
        <fullName evidence="3">SMI1/KNR4 family protein</fullName>
    </recommendedName>
</protein>
<dbReference type="SUPFAM" id="SSF160631">
    <property type="entry name" value="SMI1/KNR4-like"/>
    <property type="match status" value="1"/>
</dbReference>
<dbReference type="Proteomes" id="UP000175706">
    <property type="component" value="Unassembled WGS sequence"/>
</dbReference>
<gene>
    <name evidence="1" type="ORF">BWGOE8_59610</name>
</gene>
<dbReference type="InterPro" id="IPR037883">
    <property type="entry name" value="Knr4/Smi1-like_sf"/>
</dbReference>
<organism evidence="1 2">
    <name type="scientific">Bacillus mycoides</name>
    <dbReference type="NCBI Taxonomy" id="1405"/>
    <lineage>
        <taxon>Bacteria</taxon>
        <taxon>Bacillati</taxon>
        <taxon>Bacillota</taxon>
        <taxon>Bacilli</taxon>
        <taxon>Bacillales</taxon>
        <taxon>Bacillaceae</taxon>
        <taxon>Bacillus</taxon>
        <taxon>Bacillus cereus group</taxon>
    </lineage>
</organism>
<evidence type="ECO:0008006" key="3">
    <source>
        <dbReference type="Google" id="ProtNLM"/>
    </source>
</evidence>